<feature type="non-terminal residue" evidence="2">
    <location>
        <position position="1"/>
    </location>
</feature>
<feature type="region of interest" description="Disordered" evidence="1">
    <location>
        <begin position="76"/>
        <end position="180"/>
    </location>
</feature>
<gene>
    <name evidence="2" type="ORF">U9M48_010989</name>
</gene>
<evidence type="ECO:0000256" key="1">
    <source>
        <dbReference type="SAM" id="MobiDB-lite"/>
    </source>
</evidence>
<name>A0AAQ3WGZ1_PASNO</name>
<feature type="compositionally biased region" description="Gly residues" evidence="1">
    <location>
        <begin position="78"/>
        <end position="87"/>
    </location>
</feature>
<dbReference type="Proteomes" id="UP001341281">
    <property type="component" value="Chromosome 02"/>
</dbReference>
<evidence type="ECO:0000313" key="3">
    <source>
        <dbReference type="Proteomes" id="UP001341281"/>
    </source>
</evidence>
<keyword evidence="3" id="KW-1185">Reference proteome</keyword>
<sequence length="236" mass="25717">ELLAAVWPAVRSFVRSIFQRCCSSAARAIQGTSSEFQQHGERGVGRGGERGVRGAVPGAARWAGAPLRGVQDRRLAAAGGGGRGGAPGRRLRRAHRQPPRRRLPLRRLRPRLHRRRRRSAAGRGGGGAAQQDRVRGLGPGHRRRAQQDGVRQLLRGLQEGARRRAGRHPGHRPQRAHARRAQGAHILATLLVPWQRARTVCVHVRAYVYGVRQRFASCTGTACPGRILGSASIPVT</sequence>
<feature type="compositionally biased region" description="Basic and acidic residues" evidence="1">
    <location>
        <begin position="38"/>
        <end position="52"/>
    </location>
</feature>
<dbReference type="AlphaFoldDB" id="A0AAQ3WGZ1"/>
<evidence type="ECO:0000313" key="2">
    <source>
        <dbReference type="EMBL" id="WVZ61061.1"/>
    </source>
</evidence>
<reference evidence="2 3" key="1">
    <citation type="submission" date="2024-02" db="EMBL/GenBank/DDBJ databases">
        <title>High-quality chromosome-scale genome assembly of Pensacola bahiagrass (Paspalum notatum Flugge var. saurae).</title>
        <authorList>
            <person name="Vega J.M."/>
            <person name="Podio M."/>
            <person name="Orjuela J."/>
            <person name="Siena L.A."/>
            <person name="Pessino S.C."/>
            <person name="Combes M.C."/>
            <person name="Mariac C."/>
            <person name="Albertini E."/>
            <person name="Pupilli F."/>
            <person name="Ortiz J.P.A."/>
            <person name="Leblanc O."/>
        </authorList>
    </citation>
    <scope>NUCLEOTIDE SEQUENCE [LARGE SCALE GENOMIC DNA]</scope>
    <source>
        <strain evidence="2">R1</strain>
        <tissue evidence="2">Leaf</tissue>
    </source>
</reference>
<dbReference type="EMBL" id="CP144746">
    <property type="protein sequence ID" value="WVZ61061.1"/>
    <property type="molecule type" value="Genomic_DNA"/>
</dbReference>
<accession>A0AAQ3WGZ1</accession>
<feature type="compositionally biased region" description="Basic residues" evidence="1">
    <location>
        <begin position="89"/>
        <end position="120"/>
    </location>
</feature>
<feature type="compositionally biased region" description="Basic residues" evidence="1">
    <location>
        <begin position="163"/>
        <end position="180"/>
    </location>
</feature>
<protein>
    <submittedName>
        <fullName evidence="2">Uncharacterized protein</fullName>
    </submittedName>
</protein>
<proteinExistence type="predicted"/>
<organism evidence="2 3">
    <name type="scientific">Paspalum notatum var. saurae</name>
    <dbReference type="NCBI Taxonomy" id="547442"/>
    <lineage>
        <taxon>Eukaryota</taxon>
        <taxon>Viridiplantae</taxon>
        <taxon>Streptophyta</taxon>
        <taxon>Embryophyta</taxon>
        <taxon>Tracheophyta</taxon>
        <taxon>Spermatophyta</taxon>
        <taxon>Magnoliopsida</taxon>
        <taxon>Liliopsida</taxon>
        <taxon>Poales</taxon>
        <taxon>Poaceae</taxon>
        <taxon>PACMAD clade</taxon>
        <taxon>Panicoideae</taxon>
        <taxon>Andropogonodae</taxon>
        <taxon>Paspaleae</taxon>
        <taxon>Paspalinae</taxon>
        <taxon>Paspalum</taxon>
    </lineage>
</organism>
<feature type="region of interest" description="Disordered" evidence="1">
    <location>
        <begin position="33"/>
        <end position="52"/>
    </location>
</feature>